<feature type="transmembrane region" description="Helical" evidence="1">
    <location>
        <begin position="15"/>
        <end position="36"/>
    </location>
</feature>
<proteinExistence type="predicted"/>
<dbReference type="AlphaFoldDB" id="A0A3B5AF13"/>
<dbReference type="Ensembl" id="ENSSPAT00000016730.1">
    <property type="protein sequence ID" value="ENSSPAP00000016469.1"/>
    <property type="gene ID" value="ENSSPAG00000012414.1"/>
</dbReference>
<dbReference type="STRING" id="144197.ENSSPAP00000016469"/>
<keyword evidence="1" id="KW-0472">Membrane</keyword>
<keyword evidence="1" id="KW-0812">Transmembrane</keyword>
<keyword evidence="1" id="KW-1133">Transmembrane helix</keyword>
<accession>A0A3B5AF13</accession>
<protein>
    <submittedName>
        <fullName evidence="2">Uncharacterized protein</fullName>
    </submittedName>
</protein>
<organism evidence="2">
    <name type="scientific">Stegastes partitus</name>
    <name type="common">bicolor damselfish</name>
    <dbReference type="NCBI Taxonomy" id="144197"/>
    <lineage>
        <taxon>Eukaryota</taxon>
        <taxon>Metazoa</taxon>
        <taxon>Chordata</taxon>
        <taxon>Craniata</taxon>
        <taxon>Vertebrata</taxon>
        <taxon>Euteleostomi</taxon>
        <taxon>Actinopterygii</taxon>
        <taxon>Neopterygii</taxon>
        <taxon>Teleostei</taxon>
        <taxon>Neoteleostei</taxon>
        <taxon>Acanthomorphata</taxon>
        <taxon>Ovalentaria</taxon>
        <taxon>Pomacentridae</taxon>
        <taxon>Stegastes</taxon>
    </lineage>
</organism>
<sequence>PPTNQSAAALLPPSAGPMLAACVLCWSCTVSVVTAIQRAEMFPYGSLSGDFILAEGDDETSRVLSLPKPLYFYDSLFSQLYVSIPPPPGGHQWDHIGPGPADGKAVR</sequence>
<dbReference type="GeneTree" id="ENSGT00800000125246"/>
<evidence type="ECO:0000256" key="1">
    <source>
        <dbReference type="SAM" id="Phobius"/>
    </source>
</evidence>
<name>A0A3B5AF13_9TELE</name>
<reference evidence="2" key="1">
    <citation type="submission" date="2023-09" db="UniProtKB">
        <authorList>
            <consortium name="Ensembl"/>
        </authorList>
    </citation>
    <scope>IDENTIFICATION</scope>
</reference>
<evidence type="ECO:0000313" key="2">
    <source>
        <dbReference type="Ensembl" id="ENSSPAP00000016469.1"/>
    </source>
</evidence>